<proteinExistence type="inferred from homology"/>
<dbReference type="Gene3D" id="3.30.240.20">
    <property type="entry name" value="bsu07140 like domains"/>
    <property type="match status" value="2"/>
</dbReference>
<reference evidence="9" key="1">
    <citation type="submission" date="2020-10" db="EMBL/GenBank/DDBJ databases">
        <authorList>
            <person name="Gilroy R."/>
        </authorList>
    </citation>
    <scope>NUCLEOTIDE SEQUENCE</scope>
    <source>
        <strain evidence="9">ChiBcolR7-354</strain>
    </source>
</reference>
<evidence type="ECO:0000256" key="5">
    <source>
        <dbReference type="ARBA" id="ARBA00022989"/>
    </source>
</evidence>
<feature type="transmembrane region" description="Helical" evidence="7">
    <location>
        <begin position="60"/>
        <end position="78"/>
    </location>
</feature>
<protein>
    <submittedName>
        <fullName evidence="9">DUF421 domain-containing protein</fullName>
    </submittedName>
</protein>
<organism evidence="9 10">
    <name type="scientific">Candidatus Scatomorpha intestinavium</name>
    <dbReference type="NCBI Taxonomy" id="2840922"/>
    <lineage>
        <taxon>Bacteria</taxon>
        <taxon>Bacillati</taxon>
        <taxon>Bacillota</taxon>
        <taxon>Clostridia</taxon>
        <taxon>Eubacteriales</taxon>
        <taxon>Candidatus Scatomorpha</taxon>
    </lineage>
</organism>
<evidence type="ECO:0000256" key="7">
    <source>
        <dbReference type="SAM" id="Phobius"/>
    </source>
</evidence>
<evidence type="ECO:0000256" key="2">
    <source>
        <dbReference type="ARBA" id="ARBA00006448"/>
    </source>
</evidence>
<dbReference type="PANTHER" id="PTHR34582:SF6">
    <property type="entry name" value="UPF0702 TRANSMEMBRANE PROTEIN YCAP"/>
    <property type="match status" value="1"/>
</dbReference>
<evidence type="ECO:0000256" key="6">
    <source>
        <dbReference type="ARBA" id="ARBA00023136"/>
    </source>
</evidence>
<dbReference type="GO" id="GO:0005886">
    <property type="term" value="C:plasma membrane"/>
    <property type="evidence" value="ECO:0007669"/>
    <property type="project" value="UniProtKB-SubCell"/>
</dbReference>
<evidence type="ECO:0000256" key="1">
    <source>
        <dbReference type="ARBA" id="ARBA00004651"/>
    </source>
</evidence>
<evidence type="ECO:0000259" key="8">
    <source>
        <dbReference type="Pfam" id="PF04239"/>
    </source>
</evidence>
<keyword evidence="3" id="KW-1003">Cell membrane</keyword>
<keyword evidence="5 7" id="KW-1133">Transmembrane helix</keyword>
<dbReference type="Proteomes" id="UP000824262">
    <property type="component" value="Unassembled WGS sequence"/>
</dbReference>
<dbReference type="InterPro" id="IPR023090">
    <property type="entry name" value="UPF0702_alpha/beta_dom_sf"/>
</dbReference>
<feature type="domain" description="YetF C-terminal" evidence="8">
    <location>
        <begin position="78"/>
        <end position="210"/>
    </location>
</feature>
<name>A0A9D1CTH3_9FIRM</name>
<dbReference type="PANTHER" id="PTHR34582">
    <property type="entry name" value="UPF0702 TRANSMEMBRANE PROTEIN YCAP"/>
    <property type="match status" value="1"/>
</dbReference>
<dbReference type="InterPro" id="IPR007353">
    <property type="entry name" value="DUF421"/>
</dbReference>
<evidence type="ECO:0000313" key="10">
    <source>
        <dbReference type="Proteomes" id="UP000824262"/>
    </source>
</evidence>
<evidence type="ECO:0000313" key="9">
    <source>
        <dbReference type="EMBL" id="HIQ79448.1"/>
    </source>
</evidence>
<feature type="transmembrane region" description="Helical" evidence="7">
    <location>
        <begin position="6"/>
        <end position="23"/>
    </location>
</feature>
<gene>
    <name evidence="9" type="ORF">IAB77_09370</name>
</gene>
<dbReference type="Pfam" id="PF04239">
    <property type="entry name" value="DUF421"/>
    <property type="match status" value="1"/>
</dbReference>
<comment type="subcellular location">
    <subcellularLocation>
        <location evidence="1">Cell membrane</location>
        <topology evidence="1">Multi-pass membrane protein</topology>
    </subcellularLocation>
</comment>
<keyword evidence="4 7" id="KW-0812">Transmembrane</keyword>
<dbReference type="EMBL" id="DVGA01000104">
    <property type="protein sequence ID" value="HIQ79448.1"/>
    <property type="molecule type" value="Genomic_DNA"/>
</dbReference>
<reference evidence="9" key="2">
    <citation type="journal article" date="2021" name="PeerJ">
        <title>Extensive microbial diversity within the chicken gut microbiome revealed by metagenomics and culture.</title>
        <authorList>
            <person name="Gilroy R."/>
            <person name="Ravi A."/>
            <person name="Getino M."/>
            <person name="Pursley I."/>
            <person name="Horton D.L."/>
            <person name="Alikhan N.F."/>
            <person name="Baker D."/>
            <person name="Gharbi K."/>
            <person name="Hall N."/>
            <person name="Watson M."/>
            <person name="Adriaenssens E.M."/>
            <person name="Foster-Nyarko E."/>
            <person name="Jarju S."/>
            <person name="Secka A."/>
            <person name="Antonio M."/>
            <person name="Oren A."/>
            <person name="Chaudhuri R.R."/>
            <person name="La Ragione R."/>
            <person name="Hildebrand F."/>
            <person name="Pallen M.J."/>
        </authorList>
    </citation>
    <scope>NUCLEOTIDE SEQUENCE</scope>
    <source>
        <strain evidence="9">ChiBcolR7-354</strain>
    </source>
</reference>
<evidence type="ECO:0000256" key="3">
    <source>
        <dbReference type="ARBA" id="ARBA00022475"/>
    </source>
</evidence>
<keyword evidence="6 7" id="KW-0472">Membrane</keyword>
<comment type="caution">
    <text evidence="9">The sequence shown here is derived from an EMBL/GenBank/DDBJ whole genome shotgun (WGS) entry which is preliminary data.</text>
</comment>
<accession>A0A9D1CTH3</accession>
<evidence type="ECO:0000256" key="4">
    <source>
        <dbReference type="ARBA" id="ARBA00022692"/>
    </source>
</evidence>
<dbReference type="AlphaFoldDB" id="A0A9D1CTH3"/>
<sequence>MAIVIIRTLIVYFALVLFMRLMGKRQLGELELPELAVAVLIADLAAHPLQDIGIPLMNGLLPVIVLFCCEVLIAGATMKSSRLRSLLYGRPAFLIKKGVIDQREMRRSRFTLDELTEELRGNGITDIAQVEYAVLETNGVLNTLLFPEFRAPSARDLGLHPEGGGYTVVLIDDGRVLEQNLRYMGRDRRWLERELARRGARGAEDVYLLALDESGKVYYAAMEAKSQ</sequence>
<comment type="similarity">
    <text evidence="2">Belongs to the UPF0702 family.</text>
</comment>